<dbReference type="Proteomes" id="UP000320314">
    <property type="component" value="Unassembled WGS sequence"/>
</dbReference>
<organism evidence="2 3">
    <name type="scientific">Pararhizobium mangrovi</name>
    <dbReference type="NCBI Taxonomy" id="2590452"/>
    <lineage>
        <taxon>Bacteria</taxon>
        <taxon>Pseudomonadati</taxon>
        <taxon>Pseudomonadota</taxon>
        <taxon>Alphaproteobacteria</taxon>
        <taxon>Hyphomicrobiales</taxon>
        <taxon>Rhizobiaceae</taxon>
        <taxon>Rhizobium/Agrobacterium group</taxon>
        <taxon>Pararhizobium</taxon>
    </lineage>
</organism>
<evidence type="ECO:0000313" key="3">
    <source>
        <dbReference type="Proteomes" id="UP000320314"/>
    </source>
</evidence>
<reference evidence="2 3" key="1">
    <citation type="submission" date="2019-06" db="EMBL/GenBank/DDBJ databases">
        <authorList>
            <person name="Li M."/>
        </authorList>
    </citation>
    <scope>NUCLEOTIDE SEQUENCE [LARGE SCALE GENOMIC DNA]</scope>
    <source>
        <strain evidence="2 3">BGMRC6574</strain>
    </source>
</reference>
<accession>A0A506TZ00</accession>
<keyword evidence="3" id="KW-1185">Reference proteome</keyword>
<protein>
    <submittedName>
        <fullName evidence="2">Uncharacterized protein</fullName>
    </submittedName>
</protein>
<sequence>MSGTGNNSSMPEPGKPAHRAAQLENEARATWLFAGDCARWGLGYEAARARAEARQLRVRAIMARAGATMESDERNERG</sequence>
<feature type="compositionally biased region" description="Polar residues" evidence="1">
    <location>
        <begin position="1"/>
        <end position="10"/>
    </location>
</feature>
<proteinExistence type="predicted"/>
<dbReference type="EMBL" id="VHLH01000041">
    <property type="protein sequence ID" value="TPW25954.1"/>
    <property type="molecule type" value="Genomic_DNA"/>
</dbReference>
<feature type="region of interest" description="Disordered" evidence="1">
    <location>
        <begin position="1"/>
        <end position="22"/>
    </location>
</feature>
<comment type="caution">
    <text evidence="2">The sequence shown here is derived from an EMBL/GenBank/DDBJ whole genome shotgun (WGS) entry which is preliminary data.</text>
</comment>
<dbReference type="AlphaFoldDB" id="A0A506TZ00"/>
<gene>
    <name evidence="2" type="ORF">FJU11_16920</name>
</gene>
<name>A0A506TZ00_9HYPH</name>
<evidence type="ECO:0000256" key="1">
    <source>
        <dbReference type="SAM" id="MobiDB-lite"/>
    </source>
</evidence>
<evidence type="ECO:0000313" key="2">
    <source>
        <dbReference type="EMBL" id="TPW25954.1"/>
    </source>
</evidence>